<organism evidence="2 3">
    <name type="scientific">Streptomyces phaeoluteigriseus</name>
    <dbReference type="NCBI Taxonomy" id="114686"/>
    <lineage>
        <taxon>Bacteria</taxon>
        <taxon>Bacillati</taxon>
        <taxon>Actinomycetota</taxon>
        <taxon>Actinomycetes</taxon>
        <taxon>Kitasatosporales</taxon>
        <taxon>Streptomycetaceae</taxon>
        <taxon>Streptomyces</taxon>
        <taxon>Streptomyces aurantiacus group</taxon>
    </lineage>
</organism>
<dbReference type="EMBL" id="MPOH02000058">
    <property type="protein sequence ID" value="OQD51752.1"/>
    <property type="molecule type" value="Genomic_DNA"/>
</dbReference>
<keyword evidence="1" id="KW-0812">Transmembrane</keyword>
<dbReference type="Proteomes" id="UP000184286">
    <property type="component" value="Unassembled WGS sequence"/>
</dbReference>
<protein>
    <submittedName>
        <fullName evidence="2">Uncharacterized protein</fullName>
    </submittedName>
</protein>
<dbReference type="AlphaFoldDB" id="A0A1V6MHJ9"/>
<feature type="transmembrane region" description="Helical" evidence="1">
    <location>
        <begin position="85"/>
        <end position="107"/>
    </location>
</feature>
<evidence type="ECO:0000313" key="3">
    <source>
        <dbReference type="Proteomes" id="UP000184286"/>
    </source>
</evidence>
<gene>
    <name evidence="2" type="ORF">BM536_038310</name>
</gene>
<name>A0A1V6MHJ9_9ACTN</name>
<dbReference type="RefSeq" id="WP_073497216.1">
    <property type="nucleotide sequence ID" value="NZ_MPOH02000058.1"/>
</dbReference>
<reference evidence="3" key="1">
    <citation type="submission" date="2016-11" db="EMBL/GenBank/DDBJ databases">
        <authorList>
            <person name="Schniete J.K."/>
            <person name="Salih T."/>
            <person name="Algora Gallardo L."/>
            <person name="Martinez Fernandez S."/>
            <person name="Herron P.R."/>
        </authorList>
    </citation>
    <scope>NUCLEOTIDE SEQUENCE [LARGE SCALE GENOMIC DNA]</scope>
    <source>
        <strain evidence="3">DSM 41896</strain>
    </source>
</reference>
<feature type="transmembrane region" description="Helical" evidence="1">
    <location>
        <begin position="43"/>
        <end position="65"/>
    </location>
</feature>
<evidence type="ECO:0000313" key="2">
    <source>
        <dbReference type="EMBL" id="OQD51752.1"/>
    </source>
</evidence>
<dbReference type="OrthoDB" id="4166715at2"/>
<sequence length="217" mass="23491">MPSSLVGLLALLYAAVPGYLYLVRYERHGLRERPGAAREIAELFTVGTFATLAVAGGVLVLAEYLPGLATLNGALSGATYARSHAWHLVRSAVLVLILSTFACAALGELRGRRNGASNWSTAPGTVWAELLKPRRGETDPRVQVLMDDDTLVYGSGHMVSDERDTYYRDVALHHPISVRRPGEAQPQPSEADYIIIPGGHIRLIEITAVPLHQPPGH</sequence>
<proteinExistence type="predicted"/>
<dbReference type="InterPro" id="IPR045919">
    <property type="entry name" value="DUF6338"/>
</dbReference>
<reference evidence="2 3" key="2">
    <citation type="submission" date="2017-02" db="EMBL/GenBank/DDBJ databases">
        <title>Draft genome sequence of Streptomyces phaeoluteigriseus type strain DSM41896.</title>
        <authorList>
            <person name="Salih T.S."/>
            <person name="Algora Gallardo L."/>
            <person name="Melo Santos T."/>
            <person name="Filgueira Martinez S."/>
            <person name="Herron P.R."/>
        </authorList>
    </citation>
    <scope>NUCLEOTIDE SEQUENCE [LARGE SCALE GENOMIC DNA]</scope>
    <source>
        <strain evidence="2 3">DSM 41896</strain>
    </source>
</reference>
<dbReference type="Pfam" id="PF19865">
    <property type="entry name" value="DUF6338"/>
    <property type="match status" value="1"/>
</dbReference>
<keyword evidence="1" id="KW-1133">Transmembrane helix</keyword>
<comment type="caution">
    <text evidence="2">The sequence shown here is derived from an EMBL/GenBank/DDBJ whole genome shotgun (WGS) entry which is preliminary data.</text>
</comment>
<keyword evidence="1" id="KW-0472">Membrane</keyword>
<feature type="transmembrane region" description="Helical" evidence="1">
    <location>
        <begin position="6"/>
        <end position="23"/>
    </location>
</feature>
<evidence type="ECO:0000256" key="1">
    <source>
        <dbReference type="SAM" id="Phobius"/>
    </source>
</evidence>
<dbReference type="STRING" id="114686.BM536_038310"/>
<accession>A0A1V6MHJ9</accession>